<feature type="compositionally biased region" description="Basic and acidic residues" evidence="1">
    <location>
        <begin position="16"/>
        <end position="42"/>
    </location>
</feature>
<feature type="compositionally biased region" description="Basic and acidic residues" evidence="1">
    <location>
        <begin position="67"/>
        <end position="79"/>
    </location>
</feature>
<feature type="compositionally biased region" description="Low complexity" evidence="1">
    <location>
        <begin position="243"/>
        <end position="267"/>
    </location>
</feature>
<dbReference type="AlphaFoldDB" id="A0A9D4IW31"/>
<proteinExistence type="predicted"/>
<keyword evidence="3" id="KW-1185">Reference proteome</keyword>
<reference evidence="2" key="2">
    <citation type="submission" date="2020-11" db="EMBL/GenBank/DDBJ databases">
        <authorList>
            <person name="McCartney M.A."/>
            <person name="Auch B."/>
            <person name="Kono T."/>
            <person name="Mallez S."/>
            <person name="Becker A."/>
            <person name="Gohl D.M."/>
            <person name="Silverstein K.A.T."/>
            <person name="Koren S."/>
            <person name="Bechman K.B."/>
            <person name="Herman A."/>
            <person name="Abrahante J.E."/>
            <person name="Garbe J."/>
        </authorList>
    </citation>
    <scope>NUCLEOTIDE SEQUENCE</scope>
    <source>
        <strain evidence="2">Duluth1</strain>
        <tissue evidence="2">Whole animal</tissue>
    </source>
</reference>
<organism evidence="2 3">
    <name type="scientific">Dreissena polymorpha</name>
    <name type="common">Zebra mussel</name>
    <name type="synonym">Mytilus polymorpha</name>
    <dbReference type="NCBI Taxonomy" id="45954"/>
    <lineage>
        <taxon>Eukaryota</taxon>
        <taxon>Metazoa</taxon>
        <taxon>Spiralia</taxon>
        <taxon>Lophotrochozoa</taxon>
        <taxon>Mollusca</taxon>
        <taxon>Bivalvia</taxon>
        <taxon>Autobranchia</taxon>
        <taxon>Heteroconchia</taxon>
        <taxon>Euheterodonta</taxon>
        <taxon>Imparidentia</taxon>
        <taxon>Neoheterodontei</taxon>
        <taxon>Myida</taxon>
        <taxon>Dreissenoidea</taxon>
        <taxon>Dreissenidae</taxon>
        <taxon>Dreissena</taxon>
    </lineage>
</organism>
<evidence type="ECO:0000256" key="1">
    <source>
        <dbReference type="SAM" id="MobiDB-lite"/>
    </source>
</evidence>
<feature type="compositionally biased region" description="Basic and acidic residues" evidence="1">
    <location>
        <begin position="104"/>
        <end position="116"/>
    </location>
</feature>
<feature type="compositionally biased region" description="Polar residues" evidence="1">
    <location>
        <begin position="191"/>
        <end position="214"/>
    </location>
</feature>
<feature type="compositionally biased region" description="Basic and acidic residues" evidence="1">
    <location>
        <begin position="151"/>
        <end position="160"/>
    </location>
</feature>
<gene>
    <name evidence="2" type="ORF">DPMN_165128</name>
</gene>
<dbReference type="Proteomes" id="UP000828390">
    <property type="component" value="Unassembled WGS sequence"/>
</dbReference>
<evidence type="ECO:0000313" key="2">
    <source>
        <dbReference type="EMBL" id="KAH3787009.1"/>
    </source>
</evidence>
<protein>
    <submittedName>
        <fullName evidence="2">Uncharacterized protein</fullName>
    </submittedName>
</protein>
<name>A0A9D4IW31_DREPO</name>
<dbReference type="EMBL" id="JAIWYP010000008">
    <property type="protein sequence ID" value="KAH3787009.1"/>
    <property type="molecule type" value="Genomic_DNA"/>
</dbReference>
<comment type="caution">
    <text evidence="2">The sequence shown here is derived from an EMBL/GenBank/DDBJ whole genome shotgun (WGS) entry which is preliminary data.</text>
</comment>
<feature type="region of interest" description="Disordered" evidence="1">
    <location>
        <begin position="1"/>
        <end position="305"/>
    </location>
</feature>
<accession>A0A9D4IW31</accession>
<feature type="compositionally biased region" description="Polar residues" evidence="1">
    <location>
        <begin position="268"/>
        <end position="280"/>
    </location>
</feature>
<reference evidence="2" key="1">
    <citation type="journal article" date="2019" name="bioRxiv">
        <title>The Genome of the Zebra Mussel, Dreissena polymorpha: A Resource for Invasive Species Research.</title>
        <authorList>
            <person name="McCartney M.A."/>
            <person name="Auch B."/>
            <person name="Kono T."/>
            <person name="Mallez S."/>
            <person name="Zhang Y."/>
            <person name="Obille A."/>
            <person name="Becker A."/>
            <person name="Abrahante J.E."/>
            <person name="Garbe J."/>
            <person name="Badalamenti J.P."/>
            <person name="Herman A."/>
            <person name="Mangelson H."/>
            <person name="Liachko I."/>
            <person name="Sullivan S."/>
            <person name="Sone E.D."/>
            <person name="Koren S."/>
            <person name="Silverstein K.A.T."/>
            <person name="Beckman K.B."/>
            <person name="Gohl D.M."/>
        </authorList>
    </citation>
    <scope>NUCLEOTIDE SEQUENCE</scope>
    <source>
        <strain evidence="2">Duluth1</strain>
        <tissue evidence="2">Whole animal</tissue>
    </source>
</reference>
<sequence length="305" mass="32501">MADHRSISPRLNKPTKSGDFRDQHAQSRERQNDDTGRQDQRPQDITPPRPPPLSRQTSFEGGATGARHNDDTSRQDQRPQDNTPPRPPSLSRQTSSEGGATDVRQIDDTGGHDPRSQDNTPPRPPPLSRQTSSEGGATGVRQNDDTGGQDQRPRDKDGLDIGKPPVPVSRQNSTGSGGKGTQIPSEVKTPATEQSGKVGQNSPQPNKRVTSLSDIKTAKDKPEPSDENGDEGIGSKSKTGLQDTLDNNGNTDTDPGKSKTSSAGTKSDVNASHDSTQNTEGESHDECPSPNTGPGNLGENDTLRC</sequence>
<evidence type="ECO:0000313" key="3">
    <source>
        <dbReference type="Proteomes" id="UP000828390"/>
    </source>
</evidence>